<dbReference type="SUPFAM" id="SSF103642">
    <property type="entry name" value="Sec-C motif"/>
    <property type="match status" value="1"/>
</dbReference>
<evidence type="ECO:0000313" key="2">
    <source>
        <dbReference type="Proteomes" id="UP000181936"/>
    </source>
</evidence>
<name>A0A1L3MMK1_9BACI</name>
<keyword evidence="2" id="KW-1185">Reference proteome</keyword>
<dbReference type="EMBL" id="CP016020">
    <property type="protein sequence ID" value="APH03542.1"/>
    <property type="molecule type" value="Genomic_DNA"/>
</dbReference>
<proteinExistence type="predicted"/>
<gene>
    <name evidence="1" type="ORF">A9C19_01560</name>
</gene>
<dbReference type="InterPro" id="IPR004027">
    <property type="entry name" value="SEC_C_motif"/>
</dbReference>
<dbReference type="AlphaFoldDB" id="A0A1L3MMK1"/>
<organism evidence="1 2">
    <name type="scientific">Bacillus weihaiensis</name>
    <dbReference type="NCBI Taxonomy" id="1547283"/>
    <lineage>
        <taxon>Bacteria</taxon>
        <taxon>Bacillati</taxon>
        <taxon>Bacillota</taxon>
        <taxon>Bacilli</taxon>
        <taxon>Bacillales</taxon>
        <taxon>Bacillaceae</taxon>
        <taxon>Bacillus</taxon>
    </lineage>
</organism>
<dbReference type="RefSeq" id="WP_099092729.1">
    <property type="nucleotide sequence ID" value="NZ_CP016020.1"/>
</dbReference>
<dbReference type="Proteomes" id="UP000181936">
    <property type="component" value="Chromosome"/>
</dbReference>
<sequence length="610" mass="70404">MSVKRNDPCPCGSGKKFKKCCLNKENVIQLHEVKEERFYQQKHSLVLKVNAFIESNVPTSKLYQLHSGFKKRANTSFPNKSIEKGHFDFWLYFFHRFENGLRGIEWFLQENSSKLNESEKEMAHNWENLKPAIVQAVDINADFVLFEDVLTREQFHVSASKENFPTFAPWIGTIGLLEKYEDLYYFNGVRVFNKPDGVQRAANKVEELVAQHGIGSQDALQQYYPEILHDFLAEPEHEKIPTEITQYTLSYKVKNDQAIAEFIQTQKEVIIDSWTPQKKLASWVNNWYQYEDSEIKNPVLVGNVIGSITQDGELLKLNTLEMERVTEFKAMIEEKLSEETITYHNVDTVTQTLPYQVELRNTIASFNEGTAPYFTLYAQNDIRSDLDKKIPILGDHSLLELVQKGDLKTADTYLKNLEYAMYIEIEKEYGTVEVTADFNSVRKELGLPLSPFVTGGDNRVTDYKELESKESDSKTVNQEDIPFYEFLGFTPNTVDNFYSEDLVTFFKEKTEGKADSTVRKYRNCLFDLREILENSTHTQWDSCDEAFWHDVLTIEFPGLYEPLSKTAAKDFMSTLKALSKWLDKQGKTADLGNTVTKAAKNAEEKLLSFV</sequence>
<reference evidence="1 2" key="1">
    <citation type="journal article" date="2016" name="Sci. Rep.">
        <title>Complete genome sequence and transcriptomic analysis of a novel marine strain Bacillus weihaiensis reveals the mechanism of brown algae degradation.</title>
        <authorList>
            <person name="Zhu Y."/>
            <person name="Chen P."/>
            <person name="Bao Y."/>
            <person name="Men Y."/>
            <person name="Zeng Y."/>
            <person name="Yang J."/>
            <person name="Sun J."/>
            <person name="Sun Y."/>
        </authorList>
    </citation>
    <scope>NUCLEOTIDE SEQUENCE [LARGE SCALE GENOMIC DNA]</scope>
    <source>
        <strain evidence="1 2">Alg07</strain>
    </source>
</reference>
<dbReference type="OrthoDB" id="6399948at2"/>
<dbReference type="STRING" id="1547283.A9C19_01560"/>
<dbReference type="KEGG" id="bwh:A9C19_01560"/>
<dbReference type="Pfam" id="PF02810">
    <property type="entry name" value="SEC-C"/>
    <property type="match status" value="1"/>
</dbReference>
<evidence type="ECO:0000313" key="1">
    <source>
        <dbReference type="EMBL" id="APH03542.1"/>
    </source>
</evidence>
<accession>A0A1L3MMK1</accession>
<protein>
    <recommendedName>
        <fullName evidence="3">Core-binding (CB) domain-containing protein</fullName>
    </recommendedName>
</protein>
<evidence type="ECO:0008006" key="3">
    <source>
        <dbReference type="Google" id="ProtNLM"/>
    </source>
</evidence>
<dbReference type="Gene3D" id="3.10.450.50">
    <property type="match status" value="1"/>
</dbReference>